<dbReference type="EMBL" id="GBXM01004120">
    <property type="protein sequence ID" value="JAI04458.1"/>
    <property type="molecule type" value="Transcribed_RNA"/>
</dbReference>
<sequence>MGLVCTWMGDADGKYGQILLLAILWSSQMPLFKRVGVLTLVSLSNAHET</sequence>
<proteinExistence type="predicted"/>
<protein>
    <submittedName>
        <fullName evidence="1">Uncharacterized protein</fullName>
    </submittedName>
</protein>
<evidence type="ECO:0000313" key="1">
    <source>
        <dbReference type="EMBL" id="JAI04458.1"/>
    </source>
</evidence>
<reference evidence="1" key="1">
    <citation type="submission" date="2014-11" db="EMBL/GenBank/DDBJ databases">
        <authorList>
            <person name="Amaro Gonzalez C."/>
        </authorList>
    </citation>
    <scope>NUCLEOTIDE SEQUENCE</scope>
</reference>
<dbReference type="AlphaFoldDB" id="A0A0E9XNZ1"/>
<reference evidence="1" key="2">
    <citation type="journal article" date="2015" name="Fish Shellfish Immunol.">
        <title>Early steps in the European eel (Anguilla anguilla)-Vibrio vulnificus interaction in the gills: Role of the RtxA13 toxin.</title>
        <authorList>
            <person name="Callol A."/>
            <person name="Pajuelo D."/>
            <person name="Ebbesson L."/>
            <person name="Teles M."/>
            <person name="MacKenzie S."/>
            <person name="Amaro C."/>
        </authorList>
    </citation>
    <scope>NUCLEOTIDE SEQUENCE</scope>
</reference>
<organism evidence="1">
    <name type="scientific">Anguilla anguilla</name>
    <name type="common">European freshwater eel</name>
    <name type="synonym">Muraena anguilla</name>
    <dbReference type="NCBI Taxonomy" id="7936"/>
    <lineage>
        <taxon>Eukaryota</taxon>
        <taxon>Metazoa</taxon>
        <taxon>Chordata</taxon>
        <taxon>Craniata</taxon>
        <taxon>Vertebrata</taxon>
        <taxon>Euteleostomi</taxon>
        <taxon>Actinopterygii</taxon>
        <taxon>Neopterygii</taxon>
        <taxon>Teleostei</taxon>
        <taxon>Anguilliformes</taxon>
        <taxon>Anguillidae</taxon>
        <taxon>Anguilla</taxon>
    </lineage>
</organism>
<name>A0A0E9XNZ1_ANGAN</name>
<accession>A0A0E9XNZ1</accession>